<dbReference type="AlphaFoldDB" id="A0A101FWN8"/>
<comment type="caution">
    <text evidence="1">The sequence shown here is derived from an EMBL/GenBank/DDBJ whole genome shotgun (WGS) entry which is preliminary data.</text>
</comment>
<evidence type="ECO:0000313" key="2">
    <source>
        <dbReference type="Proteomes" id="UP000064249"/>
    </source>
</evidence>
<name>A0A101FWN8_9CHLR</name>
<organism evidence="1 2">
    <name type="scientific">Anaerolinea thermophila</name>
    <dbReference type="NCBI Taxonomy" id="167964"/>
    <lineage>
        <taxon>Bacteria</taxon>
        <taxon>Bacillati</taxon>
        <taxon>Chloroflexota</taxon>
        <taxon>Anaerolineae</taxon>
        <taxon>Anaerolineales</taxon>
        <taxon>Anaerolineaceae</taxon>
        <taxon>Anaerolinea</taxon>
    </lineage>
</organism>
<sequence>MTKSILDLQPISRIRRNHGLEHATIHMLTKKFPNRPFGGMSSSSGFTIVGDVSTEDIAEAAIEALKKLRGGQADLAMHPNCGTNFAISGMMAGLGAWVGTIGAGNSKKEKIERLPLMMSLAMIALVLTRPLGPYIQKKFTTTGHPDGLVVTKIETTERAGLRFHRVTTRG</sequence>
<reference evidence="1 2" key="1">
    <citation type="journal article" date="2015" name="MBio">
        <title>Genome-Resolved Metagenomic Analysis Reveals Roles for Candidate Phyla and Other Microbial Community Members in Biogeochemical Transformations in Oil Reservoirs.</title>
        <authorList>
            <person name="Hu P."/>
            <person name="Tom L."/>
            <person name="Singh A."/>
            <person name="Thomas B.C."/>
            <person name="Baker B.J."/>
            <person name="Piceno Y.M."/>
            <person name="Andersen G.L."/>
            <person name="Banfield J.F."/>
        </authorList>
    </citation>
    <scope>NUCLEOTIDE SEQUENCE [LARGE SCALE GENOMIC DNA]</scope>
    <source>
        <strain evidence="1">46_16</strain>
    </source>
</reference>
<protein>
    <submittedName>
        <fullName evidence="1">Uncharacterized protein</fullName>
    </submittedName>
</protein>
<gene>
    <name evidence="1" type="ORF">XD73_1281</name>
</gene>
<dbReference type="Proteomes" id="UP000064249">
    <property type="component" value="Unassembled WGS sequence"/>
</dbReference>
<dbReference type="EMBL" id="LGFU01000134">
    <property type="protein sequence ID" value="KUK45846.1"/>
    <property type="molecule type" value="Genomic_DNA"/>
</dbReference>
<dbReference type="Pfam" id="PF19928">
    <property type="entry name" value="DUF6391"/>
    <property type="match status" value="1"/>
</dbReference>
<proteinExistence type="predicted"/>
<accession>A0A101FWN8</accession>
<evidence type="ECO:0000313" key="1">
    <source>
        <dbReference type="EMBL" id="KUK45846.1"/>
    </source>
</evidence>